<feature type="transmembrane region" description="Helical" evidence="1">
    <location>
        <begin position="326"/>
        <end position="348"/>
    </location>
</feature>
<evidence type="ECO:0000313" key="5">
    <source>
        <dbReference type="Proteomes" id="UP000494040"/>
    </source>
</evidence>
<evidence type="ECO:0000256" key="1">
    <source>
        <dbReference type="SAM" id="Phobius"/>
    </source>
</evidence>
<accession>A0A8I6TF48</accession>
<reference evidence="4" key="1">
    <citation type="submission" date="2022-01" db="UniProtKB">
        <authorList>
            <consortium name="EnsemblMetazoa"/>
        </authorList>
    </citation>
    <scope>IDENTIFICATION</scope>
</reference>
<dbReference type="Proteomes" id="UP000494040">
    <property type="component" value="Unassembled WGS sequence"/>
</dbReference>
<keyword evidence="1" id="KW-1133">Transmembrane helix</keyword>
<protein>
    <recommendedName>
        <fullName evidence="3">SEFIR domain-containing protein</fullName>
    </recommendedName>
</protein>
<dbReference type="KEGG" id="clec:106667700"/>
<keyword evidence="1" id="KW-0472">Membrane</keyword>
<keyword evidence="1" id="KW-0812">Transmembrane</keyword>
<feature type="chain" id="PRO_5035301045" description="SEFIR domain-containing protein" evidence="2">
    <location>
        <begin position="21"/>
        <end position="575"/>
    </location>
</feature>
<dbReference type="CTD" id="79944"/>
<dbReference type="OrthoDB" id="8170339at2759"/>
<name>A0A8I6TF48_CIMLE</name>
<feature type="signal peptide" evidence="2">
    <location>
        <begin position="1"/>
        <end position="20"/>
    </location>
</feature>
<dbReference type="EnsemblMetazoa" id="XM_014395809.2">
    <property type="protein sequence ID" value="XP_014251295.1"/>
    <property type="gene ID" value="LOC106667700"/>
</dbReference>
<evidence type="ECO:0000259" key="3">
    <source>
        <dbReference type="Pfam" id="PF08357"/>
    </source>
</evidence>
<proteinExistence type="predicted"/>
<dbReference type="AlphaFoldDB" id="A0A8I6TF48"/>
<dbReference type="Gene3D" id="3.40.50.11530">
    <property type="match status" value="1"/>
</dbReference>
<evidence type="ECO:0000313" key="4">
    <source>
        <dbReference type="EnsemblMetazoa" id="XP_014251295.1"/>
    </source>
</evidence>
<dbReference type="RefSeq" id="XP_014251295.1">
    <property type="nucleotide sequence ID" value="XM_014395809.2"/>
</dbReference>
<keyword evidence="2" id="KW-0732">Signal</keyword>
<keyword evidence="5" id="KW-1185">Reference proteome</keyword>
<dbReference type="Pfam" id="PF08357">
    <property type="entry name" value="SEFIR"/>
    <property type="match status" value="1"/>
</dbReference>
<evidence type="ECO:0000256" key="2">
    <source>
        <dbReference type="SAM" id="SignalP"/>
    </source>
</evidence>
<dbReference type="GeneID" id="106667700"/>
<organism evidence="4 5">
    <name type="scientific">Cimex lectularius</name>
    <name type="common">Bed bug</name>
    <name type="synonym">Acanthia lectularia</name>
    <dbReference type="NCBI Taxonomy" id="79782"/>
    <lineage>
        <taxon>Eukaryota</taxon>
        <taxon>Metazoa</taxon>
        <taxon>Ecdysozoa</taxon>
        <taxon>Arthropoda</taxon>
        <taxon>Hexapoda</taxon>
        <taxon>Insecta</taxon>
        <taxon>Pterygota</taxon>
        <taxon>Neoptera</taxon>
        <taxon>Paraneoptera</taxon>
        <taxon>Hemiptera</taxon>
        <taxon>Heteroptera</taxon>
        <taxon>Panheteroptera</taxon>
        <taxon>Cimicomorpha</taxon>
        <taxon>Cimicidae</taxon>
        <taxon>Cimex</taxon>
    </lineage>
</organism>
<sequence length="575" mass="66471">MIFNYLVCMLVIFSINCGASLKTNNLSKCNKLQTPASSFCYEEPLNSQDCANNRTDCYKWCKDKLNWTIVNSTAGAVKFQLPLAPKECCFTYYEIVMTVSENECNFTGNVSEHSSHWLMGQPFDECEDKDKNKHLELVINHLFTGCYRMDVKPVNELTTNLDYCIVEPIRLKTAYKPMPLALSNVSVTNVYDDQRLLLLMKFRFDVPIGEFPETIIRLSSGEKMSEDCVGSGNNKACCTTGRDEDSECCSNEYDKNIGCLCYWNENALDCEFNNITQGNYCINVELVDQRCVSRKLWSNHTLCSWYFPYSIAENNQLVTSSNDNPWITVTVTAVVVFIILALLMLLYYKAYRKVIYNQYISFAPARKKTVSVIIPQKIMLLYPRDCKAFMDVMKVFRSILQETLIAQVYDIWDNRNWNDVHSTGPLWAVKYLIDPNVKILLVNSPCSKIIEEAILSKKTFEYNKPTPRDDVYFCALKSALDLLMSENNRYNRFFIVRLDSKDCMFDKPAFLNTIYTLPQHLKEFIMDILNSPIVDVILNPDRLPKIHQLQTAISELENFRLNNEEYLSELIWLTS</sequence>
<dbReference type="InterPro" id="IPR013568">
    <property type="entry name" value="SEFIR_dom"/>
</dbReference>
<feature type="domain" description="SEFIR" evidence="3">
    <location>
        <begin position="377"/>
        <end position="526"/>
    </location>
</feature>